<gene>
    <name evidence="2" type="ORF">AAIG11_15025</name>
</gene>
<comment type="caution">
    <text evidence="2">The sequence shown here is derived from an EMBL/GenBank/DDBJ whole genome shotgun (WGS) entry which is preliminary data.</text>
</comment>
<sequence length="110" mass="13057">MSYKVIYTEKSEWDLVNVYRYIAMDLLVPETARNQVNKIMKAIKDLDTLPFRHKRYKDEPWHSKGLRVLPVDNYLVFYTVIEEESTVAIIRIMYAGRNIDLQLSTTQKVD</sequence>
<name>A0ABU9VXS8_9CLOT</name>
<protein>
    <submittedName>
        <fullName evidence="2">Type II toxin-antitoxin system RelE/ParE family toxin</fullName>
    </submittedName>
</protein>
<reference evidence="2 3" key="1">
    <citation type="submission" date="2024-04" db="EMBL/GenBank/DDBJ databases">
        <title>Genome sequencing and metabolic network reconstruction of aminoacids and betaine degradation by Anoxynatronum sibiricum.</title>
        <authorList>
            <person name="Detkova E.N."/>
            <person name="Boltjanskaja Y.V."/>
            <person name="Mardanov A.V."/>
            <person name="Kevbrin V."/>
        </authorList>
    </citation>
    <scope>NUCLEOTIDE SEQUENCE [LARGE SCALE GENOMIC DNA]</scope>
    <source>
        <strain evidence="2 3">Z-7981</strain>
    </source>
</reference>
<dbReference type="SUPFAM" id="SSF143011">
    <property type="entry name" value="RelE-like"/>
    <property type="match status" value="1"/>
</dbReference>
<dbReference type="Pfam" id="PF05016">
    <property type="entry name" value="ParE_toxin"/>
    <property type="match status" value="1"/>
</dbReference>
<evidence type="ECO:0000313" key="3">
    <source>
        <dbReference type="Proteomes" id="UP001407405"/>
    </source>
</evidence>
<keyword evidence="3" id="KW-1185">Reference proteome</keyword>
<evidence type="ECO:0000313" key="2">
    <source>
        <dbReference type="EMBL" id="MEN1761798.1"/>
    </source>
</evidence>
<dbReference type="InterPro" id="IPR007712">
    <property type="entry name" value="RelE/ParE_toxin"/>
</dbReference>
<dbReference type="Proteomes" id="UP001407405">
    <property type="component" value="Unassembled WGS sequence"/>
</dbReference>
<accession>A0ABU9VXS8</accession>
<dbReference type="NCBIfam" id="TIGR02385">
    <property type="entry name" value="RelE_StbE"/>
    <property type="match status" value="1"/>
</dbReference>
<dbReference type="EMBL" id="JBCITM010000021">
    <property type="protein sequence ID" value="MEN1761798.1"/>
    <property type="molecule type" value="Genomic_DNA"/>
</dbReference>
<dbReference type="InterPro" id="IPR035093">
    <property type="entry name" value="RelE/ParE_toxin_dom_sf"/>
</dbReference>
<proteinExistence type="predicted"/>
<evidence type="ECO:0000256" key="1">
    <source>
        <dbReference type="ARBA" id="ARBA00022649"/>
    </source>
</evidence>
<organism evidence="2 3">
    <name type="scientific">Anoxynatronum sibiricum</name>
    <dbReference type="NCBI Taxonomy" id="210623"/>
    <lineage>
        <taxon>Bacteria</taxon>
        <taxon>Bacillati</taxon>
        <taxon>Bacillota</taxon>
        <taxon>Clostridia</taxon>
        <taxon>Eubacteriales</taxon>
        <taxon>Clostridiaceae</taxon>
        <taxon>Anoxynatronum</taxon>
    </lineage>
</organism>
<keyword evidence="1" id="KW-1277">Toxin-antitoxin system</keyword>
<dbReference type="Gene3D" id="3.30.2310.20">
    <property type="entry name" value="RelE-like"/>
    <property type="match status" value="1"/>
</dbReference>
<dbReference type="RefSeq" id="WP_343187083.1">
    <property type="nucleotide sequence ID" value="NZ_JBCITM010000021.1"/>
</dbReference>